<gene>
    <name evidence="1" type="ORF">CYMTET_48560</name>
</gene>
<evidence type="ECO:0000313" key="1">
    <source>
        <dbReference type="EMBL" id="KAK3241700.1"/>
    </source>
</evidence>
<evidence type="ECO:0000313" key="2">
    <source>
        <dbReference type="Proteomes" id="UP001190700"/>
    </source>
</evidence>
<dbReference type="EMBL" id="LGRX02033332">
    <property type="protein sequence ID" value="KAK3241700.1"/>
    <property type="molecule type" value="Genomic_DNA"/>
</dbReference>
<dbReference type="AlphaFoldDB" id="A0AAE0BTS3"/>
<protein>
    <submittedName>
        <fullName evidence="1">Uncharacterized protein</fullName>
    </submittedName>
</protein>
<name>A0AAE0BTS3_9CHLO</name>
<accession>A0AAE0BTS3</accession>
<sequence>MAFRQRAPPVTLDSLHKFNPKHTIRPHFLFKSCRKQSIVSSTRSGGPLSAKQGVSGTTEASAKAATWEPAMRDFWEGCGCRKAQVRKLVRKANDFPHLQDPIEVTEGLRKLSLLLPDAAGINMLEKEPQLLERINMVRAAHLILDLQEFLKRGGSMSSVTQIFERCPSLLWQKSIDVLVNATVAQIRQLEPNANALVVIKKNPDLLYCSSRDDTWPELPIDKLGKPVELMSFPRVQFIRECCRDANY</sequence>
<dbReference type="Proteomes" id="UP001190700">
    <property type="component" value="Unassembled WGS sequence"/>
</dbReference>
<proteinExistence type="predicted"/>
<comment type="caution">
    <text evidence="1">The sequence shown here is derived from an EMBL/GenBank/DDBJ whole genome shotgun (WGS) entry which is preliminary data.</text>
</comment>
<organism evidence="1 2">
    <name type="scientific">Cymbomonas tetramitiformis</name>
    <dbReference type="NCBI Taxonomy" id="36881"/>
    <lineage>
        <taxon>Eukaryota</taxon>
        <taxon>Viridiplantae</taxon>
        <taxon>Chlorophyta</taxon>
        <taxon>Pyramimonadophyceae</taxon>
        <taxon>Pyramimonadales</taxon>
        <taxon>Pyramimonadaceae</taxon>
        <taxon>Cymbomonas</taxon>
    </lineage>
</organism>
<reference evidence="1 2" key="1">
    <citation type="journal article" date="2015" name="Genome Biol. Evol.">
        <title>Comparative Genomics of a Bacterivorous Green Alga Reveals Evolutionary Causalities and Consequences of Phago-Mixotrophic Mode of Nutrition.</title>
        <authorList>
            <person name="Burns J.A."/>
            <person name="Paasch A."/>
            <person name="Narechania A."/>
            <person name="Kim E."/>
        </authorList>
    </citation>
    <scope>NUCLEOTIDE SEQUENCE [LARGE SCALE GENOMIC DNA]</scope>
    <source>
        <strain evidence="1 2">PLY_AMNH</strain>
    </source>
</reference>
<keyword evidence="2" id="KW-1185">Reference proteome</keyword>